<dbReference type="STRING" id="75743.A0A401PTP4"/>
<dbReference type="SMART" id="SM00184">
    <property type="entry name" value="RING"/>
    <property type="match status" value="1"/>
</dbReference>
<dbReference type="InterPro" id="IPR004170">
    <property type="entry name" value="WWE_dom"/>
</dbReference>
<feature type="domain" description="RING-type" evidence="13">
    <location>
        <begin position="402"/>
        <end position="463"/>
    </location>
</feature>
<dbReference type="InterPro" id="IPR018123">
    <property type="entry name" value="WWE-dom_subgr"/>
</dbReference>
<dbReference type="InterPro" id="IPR037197">
    <property type="entry name" value="WWE_dom_sf"/>
</dbReference>
<dbReference type="FunFam" id="3.30.40.10:FF:000097">
    <property type="entry name" value="E3 ubiquitin-protein ligase DTX4"/>
    <property type="match status" value="1"/>
</dbReference>
<keyword evidence="6" id="KW-0677">Repeat</keyword>
<comment type="similarity">
    <text evidence="3 11">Belongs to the Deltex family.</text>
</comment>
<keyword evidence="9" id="KW-0914">Notch signaling pathway</keyword>
<evidence type="ECO:0000256" key="3">
    <source>
        <dbReference type="ARBA" id="ARBA00009413"/>
    </source>
</evidence>
<dbReference type="SUPFAM" id="SSF117839">
    <property type="entry name" value="WWE domain"/>
    <property type="match status" value="2"/>
</dbReference>
<dbReference type="UniPathway" id="UPA00143"/>
<evidence type="ECO:0000256" key="7">
    <source>
        <dbReference type="ARBA" id="ARBA00022771"/>
    </source>
</evidence>
<evidence type="ECO:0000313" key="15">
    <source>
        <dbReference type="EMBL" id="GCB76516.1"/>
    </source>
</evidence>
<comment type="caution">
    <text evidence="15">The sequence shown here is derived from an EMBL/GenBank/DDBJ whole genome shotgun (WGS) entry which is preliminary data.</text>
</comment>
<dbReference type="EMBL" id="BFAA01010089">
    <property type="protein sequence ID" value="GCB76516.1"/>
    <property type="molecule type" value="Genomic_DNA"/>
</dbReference>
<name>A0A401PTP4_SCYTO</name>
<dbReference type="Pfam" id="PF00097">
    <property type="entry name" value="zf-C3HC4"/>
    <property type="match status" value="1"/>
</dbReference>
<evidence type="ECO:0000256" key="4">
    <source>
        <dbReference type="ARBA" id="ARBA00022679"/>
    </source>
</evidence>
<dbReference type="EC" id="2.3.2.27" evidence="11"/>
<dbReference type="CDD" id="cd16672">
    <property type="entry name" value="RING-H2_DTX2"/>
    <property type="match status" value="1"/>
</dbReference>
<gene>
    <name evidence="15" type="ORF">scyTo_0016569</name>
</gene>
<evidence type="ECO:0000256" key="11">
    <source>
        <dbReference type="RuleBase" id="RU367105"/>
    </source>
</evidence>
<dbReference type="CDD" id="cd09633">
    <property type="entry name" value="Deltex_C"/>
    <property type="match status" value="1"/>
</dbReference>
<dbReference type="GO" id="GO:0061630">
    <property type="term" value="F:ubiquitin protein ligase activity"/>
    <property type="evidence" value="ECO:0007669"/>
    <property type="project" value="UniProtKB-UniRule"/>
</dbReference>
<dbReference type="InterPro" id="IPR013083">
    <property type="entry name" value="Znf_RING/FYVE/PHD"/>
</dbReference>
<comment type="pathway">
    <text evidence="2 11">Protein modification; protein ubiquitination.</text>
</comment>
<evidence type="ECO:0000256" key="6">
    <source>
        <dbReference type="ARBA" id="ARBA00022737"/>
    </source>
</evidence>
<dbReference type="GO" id="GO:0005737">
    <property type="term" value="C:cytoplasm"/>
    <property type="evidence" value="ECO:0007669"/>
    <property type="project" value="UniProtKB-SubCell"/>
</dbReference>
<dbReference type="Gene3D" id="3.30.390.130">
    <property type="match status" value="1"/>
</dbReference>
<feature type="domain" description="WWE" evidence="14">
    <location>
        <begin position="30"/>
        <end position="119"/>
    </location>
</feature>
<keyword evidence="16" id="KW-1185">Reference proteome</keyword>
<keyword evidence="4 11" id="KW-0808">Transferase</keyword>
<evidence type="ECO:0000256" key="9">
    <source>
        <dbReference type="ARBA" id="ARBA00022976"/>
    </source>
</evidence>
<dbReference type="InterPro" id="IPR018957">
    <property type="entry name" value="Znf_C3HC4_RING-type"/>
</dbReference>
<dbReference type="Gene3D" id="3.30.720.50">
    <property type="match status" value="2"/>
</dbReference>
<keyword evidence="7 10" id="KW-0863">Zinc-finger</keyword>
<feature type="region of interest" description="Disordered" evidence="12">
    <location>
        <begin position="345"/>
        <end position="368"/>
    </location>
</feature>
<accession>A0A401PTP4</accession>
<sequence>MAASAHGNAGGAAAAGGGLGASGSGFSVAPFAASVLGPALDPPVAVWEWEDEAARWRPYSSRVSEHIERSLQHLHGAAAKGASSISLGQADPRLASYIIDIPTLTQFRQDTGRMRQVRRQLYPQISAPGQGLFWQWENDEGGWTVYEMNISIFIEECLTRRQQIADLGQFGYSYIVDLTSSSQINKITGFRRRVQRLSDAPYPSAIFGPLHRGQVCSCNQCLAYVGSGPIFNRNRHTVSNLAGPSTQLISNRSSLMMPHNHGFFPYSKRPASLGPMPVASSNWPSTTATTIGHSTMSGPHFTNGSSIQTLPIQLNGPNNVLPAFAGMTAILMCAAGLPVCFTRATKPVHNPDSRKSDKKLSTVRDKSFRRSKKVSRKEMIKDPEEVIKKYMMRTEEIPDEDCMICMEKLGALSGYDGVSRTRNILPGALGKFTRCGHVFHLLCMMAMYENGNKDGSLQCPSCKIIYGEKTGTQPKGKMEIYLLPQSLPGYPDSGSIQIVYNIPHGIQGPEHPNPGKPYTTRGFPRHCYLPYSEKGKQVLELLKVAWNRRLIFTVGTSNTTGETDTVVWNEIHHKTEMGSNVSGHGFPDPNYLDNVIAELAAQGVTEDGPRQ</sequence>
<dbReference type="InterPro" id="IPR001841">
    <property type="entry name" value="Znf_RING"/>
</dbReference>
<dbReference type="Gene3D" id="3.30.40.10">
    <property type="entry name" value="Zinc/RING finger domain, C3HC4 (zinc finger)"/>
    <property type="match status" value="1"/>
</dbReference>
<dbReference type="GO" id="GO:0016567">
    <property type="term" value="P:protein ubiquitination"/>
    <property type="evidence" value="ECO:0007669"/>
    <property type="project" value="UniProtKB-UniRule"/>
</dbReference>
<keyword evidence="5 11" id="KW-0479">Metal-binding</keyword>
<dbReference type="OMA" id="MFYAPSS"/>
<dbReference type="PROSITE" id="PS50918">
    <property type="entry name" value="WWE"/>
    <property type="match status" value="2"/>
</dbReference>
<dbReference type="PANTHER" id="PTHR12622">
    <property type="entry name" value="DELTEX-RELATED"/>
    <property type="match status" value="1"/>
</dbReference>
<evidence type="ECO:0000256" key="5">
    <source>
        <dbReference type="ARBA" id="ARBA00022723"/>
    </source>
</evidence>
<dbReference type="PROSITE" id="PS50089">
    <property type="entry name" value="ZF_RING_2"/>
    <property type="match status" value="1"/>
</dbReference>
<evidence type="ECO:0000259" key="13">
    <source>
        <dbReference type="PROSITE" id="PS50089"/>
    </source>
</evidence>
<dbReference type="Pfam" id="PF18102">
    <property type="entry name" value="DTC"/>
    <property type="match status" value="1"/>
</dbReference>
<dbReference type="FunFam" id="3.30.390.130:FF:000001">
    <property type="entry name" value="Probable E3 ubiquitin-protein ligase DTX3"/>
    <property type="match status" value="1"/>
</dbReference>
<dbReference type="AlphaFoldDB" id="A0A401PTP4"/>
<dbReference type="InterPro" id="IPR039398">
    <property type="entry name" value="Deltex_fam"/>
</dbReference>
<proteinExistence type="inferred from homology"/>
<keyword evidence="11" id="KW-0963">Cytoplasm</keyword>
<dbReference type="Pfam" id="PF02825">
    <property type="entry name" value="WWE"/>
    <property type="match status" value="2"/>
</dbReference>
<evidence type="ECO:0000256" key="10">
    <source>
        <dbReference type="PROSITE-ProRule" id="PRU00175"/>
    </source>
</evidence>
<dbReference type="GO" id="GO:0007219">
    <property type="term" value="P:Notch signaling pathway"/>
    <property type="evidence" value="ECO:0007669"/>
    <property type="project" value="UniProtKB-KW"/>
</dbReference>
<comment type="catalytic activity">
    <reaction evidence="1 11">
        <text>S-ubiquitinyl-[E2 ubiquitin-conjugating enzyme]-L-cysteine + [acceptor protein]-L-lysine = [E2 ubiquitin-conjugating enzyme]-L-cysteine + N(6)-ubiquitinyl-[acceptor protein]-L-lysine.</text>
        <dbReference type="EC" id="2.3.2.27"/>
    </reaction>
</comment>
<dbReference type="SMART" id="SM00678">
    <property type="entry name" value="WWE"/>
    <property type="match status" value="2"/>
</dbReference>
<dbReference type="InterPro" id="IPR039396">
    <property type="entry name" value="Deltex_C"/>
</dbReference>
<feature type="domain" description="WWE" evidence="14">
    <location>
        <begin position="120"/>
        <end position="196"/>
    </location>
</feature>
<evidence type="ECO:0000259" key="14">
    <source>
        <dbReference type="PROSITE" id="PS50918"/>
    </source>
</evidence>
<evidence type="ECO:0000256" key="12">
    <source>
        <dbReference type="SAM" id="MobiDB-lite"/>
    </source>
</evidence>
<evidence type="ECO:0000256" key="1">
    <source>
        <dbReference type="ARBA" id="ARBA00000900"/>
    </source>
</evidence>
<dbReference type="InterPro" id="IPR039399">
    <property type="entry name" value="Deltex_C_sf"/>
</dbReference>
<organism evidence="15 16">
    <name type="scientific">Scyliorhinus torazame</name>
    <name type="common">Cloudy catshark</name>
    <name type="synonym">Catulus torazame</name>
    <dbReference type="NCBI Taxonomy" id="75743"/>
    <lineage>
        <taxon>Eukaryota</taxon>
        <taxon>Metazoa</taxon>
        <taxon>Chordata</taxon>
        <taxon>Craniata</taxon>
        <taxon>Vertebrata</taxon>
        <taxon>Chondrichthyes</taxon>
        <taxon>Elasmobranchii</taxon>
        <taxon>Galeomorphii</taxon>
        <taxon>Galeoidea</taxon>
        <taxon>Carcharhiniformes</taxon>
        <taxon>Scyliorhinidae</taxon>
        <taxon>Scyliorhinus</taxon>
    </lineage>
</organism>
<reference evidence="15 16" key="1">
    <citation type="journal article" date="2018" name="Nat. Ecol. Evol.">
        <title>Shark genomes provide insights into elasmobranch evolution and the origin of vertebrates.</title>
        <authorList>
            <person name="Hara Y"/>
            <person name="Yamaguchi K"/>
            <person name="Onimaru K"/>
            <person name="Kadota M"/>
            <person name="Koyanagi M"/>
            <person name="Keeley SD"/>
            <person name="Tatsumi K"/>
            <person name="Tanaka K"/>
            <person name="Motone F"/>
            <person name="Kageyama Y"/>
            <person name="Nozu R"/>
            <person name="Adachi N"/>
            <person name="Nishimura O"/>
            <person name="Nakagawa R"/>
            <person name="Tanegashima C"/>
            <person name="Kiyatake I"/>
            <person name="Matsumoto R"/>
            <person name="Murakumo K"/>
            <person name="Nishida K"/>
            <person name="Terakita A"/>
            <person name="Kuratani S"/>
            <person name="Sato K"/>
            <person name="Hyodo S Kuraku.S."/>
        </authorList>
    </citation>
    <scope>NUCLEOTIDE SEQUENCE [LARGE SCALE GENOMIC DNA]</scope>
</reference>
<dbReference type="OrthoDB" id="2449614at2759"/>
<dbReference type="GO" id="GO:0008270">
    <property type="term" value="F:zinc ion binding"/>
    <property type="evidence" value="ECO:0007669"/>
    <property type="project" value="UniProtKB-KW"/>
</dbReference>
<comment type="subcellular location">
    <subcellularLocation>
        <location evidence="11">Cytoplasm</location>
    </subcellularLocation>
</comment>
<feature type="compositionally biased region" description="Basic and acidic residues" evidence="12">
    <location>
        <begin position="349"/>
        <end position="368"/>
    </location>
</feature>
<evidence type="ECO:0000313" key="16">
    <source>
        <dbReference type="Proteomes" id="UP000288216"/>
    </source>
</evidence>
<evidence type="ECO:0000256" key="2">
    <source>
        <dbReference type="ARBA" id="ARBA00004906"/>
    </source>
</evidence>
<dbReference type="SUPFAM" id="SSF57850">
    <property type="entry name" value="RING/U-box"/>
    <property type="match status" value="1"/>
</dbReference>
<dbReference type="Proteomes" id="UP000288216">
    <property type="component" value="Unassembled WGS sequence"/>
</dbReference>
<keyword evidence="8 11" id="KW-0862">Zinc</keyword>
<protein>
    <recommendedName>
        <fullName evidence="11">E3 ubiquitin-protein ligase</fullName>
        <ecNumber evidence="11">2.3.2.27</ecNumber>
    </recommendedName>
</protein>
<evidence type="ECO:0000256" key="8">
    <source>
        <dbReference type="ARBA" id="ARBA00022833"/>
    </source>
</evidence>